<sequence length="435" mass="50364">MNKKIRIIILIMLLLLNSTAYANNLNFADDRGILLFEEKSDTVLYEQNSEIRFYPASTTKIMTALLVIENMNLDDKITVGNEVTLISADSSKAGIKQGEVLTVKELLYGLLIASGNDIANTLATNVGQKIGNVNNTVDSIDYFVSMMNERAYSLETKDTNFVNPHGLHDENQYSTPSDMLIITRELLKHEEIKEIVSTVKYPLVTKTSNYLWVNTNVLLHKNWDDVPYISRQGKNQYYSQQVNGIKTGFTNPAGRCIIFSANKNKMELLGLIYHSTYDDIWQESIDLMNFATETYSYINIIENNKEIDSFKISNPRDIEHNSISIITKKDIPYLLYAEDKNNIEQIVSYDEEIFYEVEDRIYKLKRNIKENEKVGQVTYSLDDKIIAKSEIYTANSIEKISFLDLFYHWQFLLLCFVLLCLIIRIYRVKRKRRKK</sequence>
<evidence type="ECO:0000259" key="18">
    <source>
        <dbReference type="SMART" id="SM00936"/>
    </source>
</evidence>
<evidence type="ECO:0000256" key="16">
    <source>
        <dbReference type="SAM" id="Phobius"/>
    </source>
</evidence>
<feature type="binding site" evidence="14">
    <location>
        <position position="246"/>
    </location>
    <ligand>
        <name>substrate</name>
    </ligand>
</feature>
<dbReference type="InterPro" id="IPR015956">
    <property type="entry name" value="Peniciliin-bd_prot_C_sf"/>
</dbReference>
<keyword evidence="20" id="KW-1185">Reference proteome</keyword>
<reference evidence="19 20" key="1">
    <citation type="submission" date="2019-10" db="EMBL/GenBank/DDBJ databases">
        <title>Alkalibaculum tamaniensis sp.nov., a new alkaliphilic acetogen, isolated on methoxylated aromatics from a mud volcano.</title>
        <authorList>
            <person name="Khomyakova M.A."/>
            <person name="Merkel A.Y."/>
            <person name="Bonch-Osmolovskaya E.A."/>
            <person name="Slobodkin A.I."/>
        </authorList>
    </citation>
    <scope>NUCLEOTIDE SEQUENCE [LARGE SCALE GENOMIC DNA]</scope>
    <source>
        <strain evidence="19 20">M08DMB</strain>
    </source>
</reference>
<feature type="domain" description="Peptidase S11 D-Ala-D-Ala carboxypeptidase A C-terminal" evidence="18">
    <location>
        <begin position="295"/>
        <end position="399"/>
    </location>
</feature>
<evidence type="ECO:0000256" key="13">
    <source>
        <dbReference type="PIRSR" id="PIRSR618044-1"/>
    </source>
</evidence>
<dbReference type="InterPro" id="IPR001967">
    <property type="entry name" value="Peptidase_S11_N"/>
</dbReference>
<dbReference type="GO" id="GO:0006508">
    <property type="term" value="P:proteolysis"/>
    <property type="evidence" value="ECO:0007669"/>
    <property type="project" value="UniProtKB-KW"/>
</dbReference>
<evidence type="ECO:0000256" key="7">
    <source>
        <dbReference type="ARBA" id="ARBA00022729"/>
    </source>
</evidence>
<comment type="caution">
    <text evidence="19">The sequence shown here is derived from an EMBL/GenBank/DDBJ whole genome shotgun (WGS) entry which is preliminary data.</text>
</comment>
<dbReference type="InterPro" id="IPR018044">
    <property type="entry name" value="Peptidase_S11"/>
</dbReference>
<dbReference type="GO" id="GO:0009002">
    <property type="term" value="F:serine-type D-Ala-D-Ala carboxypeptidase activity"/>
    <property type="evidence" value="ECO:0007669"/>
    <property type="project" value="UniProtKB-EC"/>
</dbReference>
<dbReference type="Gene3D" id="3.40.710.10">
    <property type="entry name" value="DD-peptidase/beta-lactamase superfamily"/>
    <property type="match status" value="1"/>
</dbReference>
<dbReference type="GO" id="GO:0009252">
    <property type="term" value="P:peptidoglycan biosynthetic process"/>
    <property type="evidence" value="ECO:0007669"/>
    <property type="project" value="UniProtKB-UniPathway"/>
</dbReference>
<dbReference type="EC" id="3.4.16.4" evidence="4"/>
<feature type="active site" description="Acyl-ester intermediate" evidence="13">
    <location>
        <position position="57"/>
    </location>
</feature>
<dbReference type="SMART" id="SM00936">
    <property type="entry name" value="PBP5_C"/>
    <property type="match status" value="1"/>
</dbReference>
<dbReference type="Pfam" id="PF00768">
    <property type="entry name" value="Peptidase_S11"/>
    <property type="match status" value="1"/>
</dbReference>
<comment type="similarity">
    <text evidence="3 15">Belongs to the peptidase S11 family.</text>
</comment>
<dbReference type="RefSeq" id="WP_152804717.1">
    <property type="nucleotide sequence ID" value="NZ_WHNX01000016.1"/>
</dbReference>
<keyword evidence="10" id="KW-0573">Peptidoglycan synthesis</keyword>
<keyword evidence="16" id="KW-0812">Transmembrane</keyword>
<gene>
    <name evidence="19" type="ORF">GC105_11030</name>
</gene>
<evidence type="ECO:0000256" key="8">
    <source>
        <dbReference type="ARBA" id="ARBA00022801"/>
    </source>
</evidence>
<dbReference type="SUPFAM" id="SSF69189">
    <property type="entry name" value="Penicillin-binding protein associated domain"/>
    <property type="match status" value="1"/>
</dbReference>
<evidence type="ECO:0000256" key="11">
    <source>
        <dbReference type="ARBA" id="ARBA00023316"/>
    </source>
</evidence>
<dbReference type="InterPro" id="IPR037167">
    <property type="entry name" value="Peptidase_S11_C_sf"/>
</dbReference>
<evidence type="ECO:0000313" key="20">
    <source>
        <dbReference type="Proteomes" id="UP000440004"/>
    </source>
</evidence>
<evidence type="ECO:0000256" key="5">
    <source>
        <dbReference type="ARBA" id="ARBA00022645"/>
    </source>
</evidence>
<dbReference type="PANTHER" id="PTHR21581:SF6">
    <property type="entry name" value="TRAFFICKING PROTEIN PARTICLE COMPLEX SUBUNIT 12"/>
    <property type="match status" value="1"/>
</dbReference>
<evidence type="ECO:0000256" key="3">
    <source>
        <dbReference type="ARBA" id="ARBA00007164"/>
    </source>
</evidence>
<accession>A0A6A7KAD5</accession>
<name>A0A6A7KAD5_9FIRM</name>
<dbReference type="InterPro" id="IPR012338">
    <property type="entry name" value="Beta-lactam/transpept-like"/>
</dbReference>
<feature type="chain" id="PRO_5025553734" description="serine-type D-Ala-D-Ala carboxypeptidase" evidence="17">
    <location>
        <begin position="23"/>
        <end position="435"/>
    </location>
</feature>
<dbReference type="PANTHER" id="PTHR21581">
    <property type="entry name" value="D-ALANYL-D-ALANINE CARBOXYPEPTIDASE"/>
    <property type="match status" value="1"/>
</dbReference>
<keyword evidence="16" id="KW-1133">Transmembrane helix</keyword>
<dbReference type="Gene3D" id="2.60.410.10">
    <property type="entry name" value="D-Ala-D-Ala carboxypeptidase, C-terminal domain"/>
    <property type="match status" value="1"/>
</dbReference>
<keyword evidence="7 17" id="KW-0732">Signal</keyword>
<comment type="function">
    <text evidence="1">Removes C-terminal D-alanyl residues from sugar-peptide cell wall precursors.</text>
</comment>
<evidence type="ECO:0000256" key="1">
    <source>
        <dbReference type="ARBA" id="ARBA00003217"/>
    </source>
</evidence>
<evidence type="ECO:0000256" key="2">
    <source>
        <dbReference type="ARBA" id="ARBA00004752"/>
    </source>
</evidence>
<evidence type="ECO:0000256" key="15">
    <source>
        <dbReference type="RuleBase" id="RU004016"/>
    </source>
</evidence>
<dbReference type="Proteomes" id="UP000440004">
    <property type="component" value="Unassembled WGS sequence"/>
</dbReference>
<evidence type="ECO:0000256" key="6">
    <source>
        <dbReference type="ARBA" id="ARBA00022670"/>
    </source>
</evidence>
<keyword evidence="5" id="KW-0121">Carboxypeptidase</keyword>
<feature type="signal peptide" evidence="17">
    <location>
        <begin position="1"/>
        <end position="22"/>
    </location>
</feature>
<keyword evidence="11" id="KW-0961">Cell wall biogenesis/degradation</keyword>
<keyword evidence="9" id="KW-0133">Cell shape</keyword>
<dbReference type="GO" id="GO:0071555">
    <property type="term" value="P:cell wall organization"/>
    <property type="evidence" value="ECO:0007669"/>
    <property type="project" value="UniProtKB-KW"/>
</dbReference>
<dbReference type="PRINTS" id="PR00725">
    <property type="entry name" value="DADACBPTASE1"/>
</dbReference>
<comment type="pathway">
    <text evidence="2">Cell wall biogenesis; peptidoglycan biosynthesis.</text>
</comment>
<dbReference type="EMBL" id="WHNX01000016">
    <property type="protein sequence ID" value="MPW26322.1"/>
    <property type="molecule type" value="Genomic_DNA"/>
</dbReference>
<comment type="catalytic activity">
    <reaction evidence="12">
        <text>Preferential cleavage: (Ac)2-L-Lys-D-Ala-|-D-Ala. Also transpeptidation of peptidyl-alanyl moieties that are N-acyl substituents of D-alanine.</text>
        <dbReference type="EC" id="3.4.16.4"/>
    </reaction>
</comment>
<dbReference type="UniPathway" id="UPA00219"/>
<feature type="active site" description="Proton acceptor" evidence="13">
    <location>
        <position position="60"/>
    </location>
</feature>
<evidence type="ECO:0000256" key="4">
    <source>
        <dbReference type="ARBA" id="ARBA00012448"/>
    </source>
</evidence>
<keyword evidence="16" id="KW-0472">Membrane</keyword>
<protein>
    <recommendedName>
        <fullName evidence="4">serine-type D-Ala-D-Ala carboxypeptidase</fullName>
        <ecNumber evidence="4">3.4.16.4</ecNumber>
    </recommendedName>
</protein>
<dbReference type="SUPFAM" id="SSF56601">
    <property type="entry name" value="beta-lactamase/transpeptidase-like"/>
    <property type="match status" value="1"/>
</dbReference>
<feature type="transmembrane region" description="Helical" evidence="16">
    <location>
        <begin position="406"/>
        <end position="426"/>
    </location>
</feature>
<keyword evidence="8" id="KW-0378">Hydrolase</keyword>
<evidence type="ECO:0000256" key="9">
    <source>
        <dbReference type="ARBA" id="ARBA00022960"/>
    </source>
</evidence>
<dbReference type="GO" id="GO:0008360">
    <property type="term" value="P:regulation of cell shape"/>
    <property type="evidence" value="ECO:0007669"/>
    <property type="project" value="UniProtKB-KW"/>
</dbReference>
<evidence type="ECO:0000256" key="14">
    <source>
        <dbReference type="PIRSR" id="PIRSR618044-2"/>
    </source>
</evidence>
<dbReference type="Pfam" id="PF07943">
    <property type="entry name" value="PBP5_C"/>
    <property type="match status" value="1"/>
</dbReference>
<evidence type="ECO:0000256" key="17">
    <source>
        <dbReference type="SAM" id="SignalP"/>
    </source>
</evidence>
<evidence type="ECO:0000313" key="19">
    <source>
        <dbReference type="EMBL" id="MPW26322.1"/>
    </source>
</evidence>
<dbReference type="InterPro" id="IPR012907">
    <property type="entry name" value="Peptidase_S11_C"/>
</dbReference>
<keyword evidence="6" id="KW-0645">Protease</keyword>
<organism evidence="19 20">
    <name type="scientific">Alkalibaculum sporogenes</name>
    <dbReference type="NCBI Taxonomy" id="2655001"/>
    <lineage>
        <taxon>Bacteria</taxon>
        <taxon>Bacillati</taxon>
        <taxon>Bacillota</taxon>
        <taxon>Clostridia</taxon>
        <taxon>Eubacteriales</taxon>
        <taxon>Eubacteriaceae</taxon>
        <taxon>Alkalibaculum</taxon>
    </lineage>
</organism>
<evidence type="ECO:0000256" key="12">
    <source>
        <dbReference type="ARBA" id="ARBA00034000"/>
    </source>
</evidence>
<evidence type="ECO:0000256" key="10">
    <source>
        <dbReference type="ARBA" id="ARBA00022984"/>
    </source>
</evidence>
<feature type="active site" evidence="13">
    <location>
        <position position="114"/>
    </location>
</feature>
<proteinExistence type="inferred from homology"/>
<dbReference type="AlphaFoldDB" id="A0A6A7KAD5"/>